<dbReference type="InterPro" id="IPR002017">
    <property type="entry name" value="Spectrin_repeat"/>
</dbReference>
<dbReference type="InterPro" id="IPR018159">
    <property type="entry name" value="Spectrin/alpha-actinin"/>
</dbReference>
<accession>A0A7J7JCL2</accession>
<dbReference type="PANTHER" id="PTHR12268:SF14">
    <property type="entry name" value="DYSTROPHIN-1"/>
    <property type="match status" value="1"/>
</dbReference>
<dbReference type="AlphaFoldDB" id="A0A7J7JCL2"/>
<sequence length="955" mass="108735">MTDWNSKRSSTVERWQKYEYSSALMFMKLGDLEKRLEMAQTQTDLLQEIEEEIARRQVDINALNEQAEELTECDTPSIEQHILELNQRWVGIRSKVANFTPASSPAPKTTMQLSPPTKQKYEYAVINKMKKESKIAVTPEILLDSPEIACETAVCVTVAAPLQNGVASADVDSLPADVSKSPEVAATRDSEESEEVVRTLISRVGILQQQLRNSGVEVDEYTHENFSSSQHLLQSVRISIDVLKEDIKSAESSIKVQNISSSALDDALGNLNDTWNTLNSDYSHLQRNFDEALTLWTQFHNLQKVITTWIEQTDKVLKRGRDKSGELIVSQAKLVQQELEDSMSEHQAILHNLARTAVPLASKLKPADAERITNKVSAVTTRWKEITAEIRSRKPSVFLQRLASFLHWQAAKEISDRLDSMAESGKCLDVMDDLSFWLDETEVILMSSPDYTNELSLKDTLDRVKERREELPHKKEAVNFVARSAKDLWNLPGLKADDKEKLGRDMQRINRKWGMINKNIEDRIKYLESCIQNLEDLLFEIGKLNQELWDAIQEISSKLGEDNFTRIKSSYPRDQAITIETLNAWYREVLLLYKKHSAILPRSLEAHYRRLNIKWSALKERSQLNRADSDSSIEETLATAVDSDNIFEEPRHSVFLEDYKSVPRDNLQIDMSAAGAAATGMEACPLPPPRKESLLLGKQSQVLASDREETLSLLKERLAALNRTVSNRRVDLSNRAQISDSQVKVGKLTVAVQEILRQLSMFPEADNQVSGLRAECSDCQVKSLGRCKELKQMLIDSHKYGNDMAHVDSQLQVLEDKMSKMKKETLGDALDVVQKQMERHCTLEADVKTWENDYTALTEFSSYLMTTYPNEDSSTLKLNTESLALRCNSLQRLLSQHSNALAAQKQILDNFDKTLNDFLLWVTEQESLADILLDEIQENHSMRSFTWTQRFKVTT</sequence>
<dbReference type="EMBL" id="VXIV02002665">
    <property type="protein sequence ID" value="KAF6023777.1"/>
    <property type="molecule type" value="Genomic_DNA"/>
</dbReference>
<dbReference type="Proteomes" id="UP000593567">
    <property type="component" value="Unassembled WGS sequence"/>
</dbReference>
<dbReference type="InterPro" id="IPR050774">
    <property type="entry name" value="KCMF1/Dystrophin"/>
</dbReference>
<dbReference type="OrthoDB" id="6607178at2759"/>
<evidence type="ECO:0000313" key="6">
    <source>
        <dbReference type="EMBL" id="KAF6023777.1"/>
    </source>
</evidence>
<keyword evidence="7" id="KW-1185">Reference proteome</keyword>
<comment type="caution">
    <text evidence="6">The sequence shown here is derived from an EMBL/GenBank/DDBJ whole genome shotgun (WGS) entry which is preliminary data.</text>
</comment>
<dbReference type="CDD" id="cd00176">
    <property type="entry name" value="SPEC"/>
    <property type="match status" value="1"/>
</dbReference>
<organism evidence="6 7">
    <name type="scientific">Bugula neritina</name>
    <name type="common">Brown bryozoan</name>
    <name type="synonym">Sertularia neritina</name>
    <dbReference type="NCBI Taxonomy" id="10212"/>
    <lineage>
        <taxon>Eukaryota</taxon>
        <taxon>Metazoa</taxon>
        <taxon>Spiralia</taxon>
        <taxon>Lophotrochozoa</taxon>
        <taxon>Bryozoa</taxon>
        <taxon>Gymnolaemata</taxon>
        <taxon>Cheilostomatida</taxon>
        <taxon>Flustrina</taxon>
        <taxon>Buguloidea</taxon>
        <taxon>Bugulidae</taxon>
        <taxon>Bugula</taxon>
    </lineage>
</organism>
<reference evidence="6" key="1">
    <citation type="submission" date="2020-06" db="EMBL/GenBank/DDBJ databases">
        <title>Draft genome of Bugula neritina, a colonial animal packing powerful symbionts and potential medicines.</title>
        <authorList>
            <person name="Rayko M."/>
        </authorList>
    </citation>
    <scope>NUCLEOTIDE SEQUENCE [LARGE SCALE GENOMIC DNA]</scope>
    <source>
        <strain evidence="6">Kwan_BN1</strain>
    </source>
</reference>
<gene>
    <name evidence="6" type="ORF">EB796_017914</name>
</gene>
<dbReference type="GO" id="GO:0045202">
    <property type="term" value="C:synapse"/>
    <property type="evidence" value="ECO:0007669"/>
    <property type="project" value="GOC"/>
</dbReference>
<name>A0A7J7JCL2_BUGNE</name>
<evidence type="ECO:0000256" key="1">
    <source>
        <dbReference type="ARBA" id="ARBA00004496"/>
    </source>
</evidence>
<dbReference type="Gene3D" id="1.20.58.60">
    <property type="match status" value="4"/>
</dbReference>
<keyword evidence="2" id="KW-0963">Cytoplasm</keyword>
<dbReference type="SUPFAM" id="SSF46966">
    <property type="entry name" value="Spectrin repeat"/>
    <property type="match status" value="4"/>
</dbReference>
<evidence type="ECO:0000256" key="5">
    <source>
        <dbReference type="SAM" id="Coils"/>
    </source>
</evidence>
<evidence type="ECO:0000313" key="7">
    <source>
        <dbReference type="Proteomes" id="UP000593567"/>
    </source>
</evidence>
<dbReference type="SMART" id="SM00150">
    <property type="entry name" value="SPEC"/>
    <property type="match status" value="4"/>
</dbReference>
<evidence type="ECO:0000256" key="2">
    <source>
        <dbReference type="ARBA" id="ARBA00022490"/>
    </source>
</evidence>
<feature type="coiled-coil region" evidence="5">
    <location>
        <begin position="517"/>
        <end position="547"/>
    </location>
</feature>
<evidence type="ECO:0000256" key="3">
    <source>
        <dbReference type="ARBA" id="ARBA00022837"/>
    </source>
</evidence>
<protein>
    <submittedName>
        <fullName evidence="6">DMD</fullName>
    </submittedName>
</protein>
<feature type="coiled-coil region" evidence="5">
    <location>
        <begin position="29"/>
        <end position="66"/>
    </location>
</feature>
<evidence type="ECO:0000256" key="4">
    <source>
        <dbReference type="ARBA" id="ARBA00023212"/>
    </source>
</evidence>
<keyword evidence="5" id="KW-0175">Coiled coil</keyword>
<comment type="subcellular location">
    <subcellularLocation>
        <location evidence="1">Cytoplasm</location>
    </subcellularLocation>
</comment>
<dbReference type="GO" id="GO:0005886">
    <property type="term" value="C:plasma membrane"/>
    <property type="evidence" value="ECO:0007669"/>
    <property type="project" value="TreeGrafter"/>
</dbReference>
<keyword evidence="4" id="KW-0206">Cytoskeleton</keyword>
<dbReference type="Pfam" id="PF00435">
    <property type="entry name" value="Spectrin"/>
    <property type="match status" value="4"/>
</dbReference>
<dbReference type="GO" id="GO:0099536">
    <property type="term" value="P:synaptic signaling"/>
    <property type="evidence" value="ECO:0007669"/>
    <property type="project" value="TreeGrafter"/>
</dbReference>
<proteinExistence type="predicted"/>
<keyword evidence="3" id="KW-0106">Calcium</keyword>
<dbReference type="PANTHER" id="PTHR12268">
    <property type="entry name" value="E3 UBIQUITIN-PROTEIN LIGASE KCMF1"/>
    <property type="match status" value="1"/>
</dbReference>